<protein>
    <submittedName>
        <fullName evidence="1">Uncharacterized protein</fullName>
    </submittedName>
</protein>
<comment type="caution">
    <text evidence="1">The sequence shown here is derived from an EMBL/GenBank/DDBJ whole genome shotgun (WGS) entry which is preliminary data.</text>
</comment>
<name>A0AAV0EG93_9ASTE</name>
<dbReference type="Proteomes" id="UP001152523">
    <property type="component" value="Unassembled WGS sequence"/>
</dbReference>
<dbReference type="EMBL" id="CAMAPF010000924">
    <property type="protein sequence ID" value="CAH9122317.1"/>
    <property type="molecule type" value="Genomic_DNA"/>
</dbReference>
<proteinExistence type="predicted"/>
<evidence type="ECO:0000313" key="2">
    <source>
        <dbReference type="Proteomes" id="UP001152523"/>
    </source>
</evidence>
<gene>
    <name evidence="1" type="ORF">CEPIT_LOCUS24381</name>
</gene>
<accession>A0AAV0EG93</accession>
<reference evidence="1" key="1">
    <citation type="submission" date="2022-07" db="EMBL/GenBank/DDBJ databases">
        <authorList>
            <person name="Macas J."/>
            <person name="Novak P."/>
            <person name="Neumann P."/>
        </authorList>
    </citation>
    <scope>NUCLEOTIDE SEQUENCE</scope>
</reference>
<dbReference type="AlphaFoldDB" id="A0AAV0EG93"/>
<evidence type="ECO:0000313" key="1">
    <source>
        <dbReference type="EMBL" id="CAH9122317.1"/>
    </source>
</evidence>
<sequence length="124" mass="14226">MCTFITFITTINSTPFPRCKGGEHLEFINNNLLSLLLACSDFSLGYSVITPRIRHPLGRLSISAHVQAKASRIVFCFSIYWIRSTRNATRFDGLAPKEEDVFAKIKYIVYKILYSLYLHDLVVF</sequence>
<keyword evidence="2" id="KW-1185">Reference proteome</keyword>
<organism evidence="1 2">
    <name type="scientific">Cuscuta epithymum</name>
    <dbReference type="NCBI Taxonomy" id="186058"/>
    <lineage>
        <taxon>Eukaryota</taxon>
        <taxon>Viridiplantae</taxon>
        <taxon>Streptophyta</taxon>
        <taxon>Embryophyta</taxon>
        <taxon>Tracheophyta</taxon>
        <taxon>Spermatophyta</taxon>
        <taxon>Magnoliopsida</taxon>
        <taxon>eudicotyledons</taxon>
        <taxon>Gunneridae</taxon>
        <taxon>Pentapetalae</taxon>
        <taxon>asterids</taxon>
        <taxon>lamiids</taxon>
        <taxon>Solanales</taxon>
        <taxon>Convolvulaceae</taxon>
        <taxon>Cuscuteae</taxon>
        <taxon>Cuscuta</taxon>
        <taxon>Cuscuta subgen. Cuscuta</taxon>
    </lineage>
</organism>